<proteinExistence type="predicted"/>
<evidence type="ECO:0000313" key="5">
    <source>
        <dbReference type="EMBL" id="MFB9994745.1"/>
    </source>
</evidence>
<keyword evidence="3 5" id="KW-0067">ATP-binding</keyword>
<dbReference type="SMART" id="SM00382">
    <property type="entry name" value="AAA"/>
    <property type="match status" value="1"/>
</dbReference>
<organism evidence="5 6">
    <name type="scientific">Deinococcus oregonensis</name>
    <dbReference type="NCBI Taxonomy" id="1805970"/>
    <lineage>
        <taxon>Bacteria</taxon>
        <taxon>Thermotogati</taxon>
        <taxon>Deinococcota</taxon>
        <taxon>Deinococci</taxon>
        <taxon>Deinococcales</taxon>
        <taxon>Deinococcaceae</taxon>
        <taxon>Deinococcus</taxon>
    </lineage>
</organism>
<dbReference type="SUPFAM" id="SSF52540">
    <property type="entry name" value="P-loop containing nucleoside triphosphate hydrolases"/>
    <property type="match status" value="1"/>
</dbReference>
<dbReference type="Gene3D" id="3.40.50.300">
    <property type="entry name" value="P-loop containing nucleotide triphosphate hydrolases"/>
    <property type="match status" value="1"/>
</dbReference>
<dbReference type="EMBL" id="JBHLYR010000063">
    <property type="protein sequence ID" value="MFB9994745.1"/>
    <property type="molecule type" value="Genomic_DNA"/>
</dbReference>
<dbReference type="InterPro" id="IPR003439">
    <property type="entry name" value="ABC_transporter-like_ATP-bd"/>
</dbReference>
<gene>
    <name evidence="5" type="ORF">ACFFLM_22575</name>
</gene>
<keyword evidence="2" id="KW-0547">Nucleotide-binding</keyword>
<sequence>MSLHEAVGLRRLQKTYVVPDRTETTVQALEQVSLVIPPATFTAVVGPSGCGKSTLLHCAAGLDRPTAGDVDLLGTRITALRPAQLAAFRARHLGFVFQENNLISSLTAFDNVALPGRLAGRAQPRQKLMDILAAVGMEHRAPLRPHQLSGGERQRIAVARVMASRPPLVFADEPTGALDIGSGEVVIQWLRSLTAQGTTVVMVTHDVGAAAVADTVVVMHAGTIRATVPGGNPKVIEEHLRAVRAPVAGLAS</sequence>
<dbReference type="InterPro" id="IPR015854">
    <property type="entry name" value="ABC_transpr_LolD-like"/>
</dbReference>
<evidence type="ECO:0000256" key="1">
    <source>
        <dbReference type="ARBA" id="ARBA00022448"/>
    </source>
</evidence>
<dbReference type="Pfam" id="PF00005">
    <property type="entry name" value="ABC_tran"/>
    <property type="match status" value="1"/>
</dbReference>
<keyword evidence="6" id="KW-1185">Reference proteome</keyword>
<feature type="domain" description="ABC transporter" evidence="4">
    <location>
        <begin position="7"/>
        <end position="246"/>
    </location>
</feature>
<dbReference type="InterPro" id="IPR017871">
    <property type="entry name" value="ABC_transporter-like_CS"/>
</dbReference>
<dbReference type="PROSITE" id="PS50893">
    <property type="entry name" value="ABC_TRANSPORTER_2"/>
    <property type="match status" value="1"/>
</dbReference>
<accession>A0ABV6B724</accession>
<dbReference type="RefSeq" id="WP_380015978.1">
    <property type="nucleotide sequence ID" value="NZ_JBHLYR010000063.1"/>
</dbReference>
<evidence type="ECO:0000313" key="6">
    <source>
        <dbReference type="Proteomes" id="UP001589733"/>
    </source>
</evidence>
<comment type="caution">
    <text evidence="5">The sequence shown here is derived from an EMBL/GenBank/DDBJ whole genome shotgun (WGS) entry which is preliminary data.</text>
</comment>
<dbReference type="GO" id="GO:0005524">
    <property type="term" value="F:ATP binding"/>
    <property type="evidence" value="ECO:0007669"/>
    <property type="project" value="UniProtKB-KW"/>
</dbReference>
<dbReference type="PANTHER" id="PTHR24220:SF685">
    <property type="entry name" value="ABC TRANSPORTER RELATED"/>
    <property type="match status" value="1"/>
</dbReference>
<dbReference type="Proteomes" id="UP001589733">
    <property type="component" value="Unassembled WGS sequence"/>
</dbReference>
<dbReference type="PANTHER" id="PTHR24220">
    <property type="entry name" value="IMPORT ATP-BINDING PROTEIN"/>
    <property type="match status" value="1"/>
</dbReference>
<evidence type="ECO:0000256" key="2">
    <source>
        <dbReference type="ARBA" id="ARBA00022741"/>
    </source>
</evidence>
<reference evidence="5 6" key="1">
    <citation type="submission" date="2024-09" db="EMBL/GenBank/DDBJ databases">
        <authorList>
            <person name="Sun Q."/>
            <person name="Mori K."/>
        </authorList>
    </citation>
    <scope>NUCLEOTIDE SEQUENCE [LARGE SCALE GENOMIC DNA]</scope>
    <source>
        <strain evidence="5 6">JCM 13503</strain>
    </source>
</reference>
<name>A0ABV6B724_9DEIO</name>
<dbReference type="CDD" id="cd03255">
    <property type="entry name" value="ABC_MJ0796_LolCDE_FtsE"/>
    <property type="match status" value="1"/>
</dbReference>
<keyword evidence="1" id="KW-0813">Transport</keyword>
<evidence type="ECO:0000259" key="4">
    <source>
        <dbReference type="PROSITE" id="PS50893"/>
    </source>
</evidence>
<dbReference type="InterPro" id="IPR027417">
    <property type="entry name" value="P-loop_NTPase"/>
</dbReference>
<dbReference type="InterPro" id="IPR003593">
    <property type="entry name" value="AAA+_ATPase"/>
</dbReference>
<protein>
    <submittedName>
        <fullName evidence="5">ABC transporter ATP-binding protein</fullName>
    </submittedName>
</protein>
<evidence type="ECO:0000256" key="3">
    <source>
        <dbReference type="ARBA" id="ARBA00022840"/>
    </source>
</evidence>
<dbReference type="PROSITE" id="PS00211">
    <property type="entry name" value="ABC_TRANSPORTER_1"/>
    <property type="match status" value="1"/>
</dbReference>
<dbReference type="InterPro" id="IPR017911">
    <property type="entry name" value="MacB-like_ATP-bd"/>
</dbReference>